<feature type="binding site" evidence="10">
    <location>
        <position position="73"/>
    </location>
    <ligand>
        <name>Mg(2+)</name>
        <dbReference type="ChEBI" id="CHEBI:18420"/>
    </ligand>
</feature>
<keyword evidence="6 10" id="KW-0460">Magnesium</keyword>
<comment type="function">
    <text evidence="10">Pyrophosphatase that catalyzes the hydrolysis of nucleoside triphosphates to their monophosphate derivatives, with a high preference for the non-canonical purine nucleotides XTP (xanthosine triphosphate), dITP (deoxyinosine triphosphate) and ITP. Seems to function as a house-cleaning enzyme that removes non-canonical purine nucleotides from the nucleotide pool, thus preventing their incorporation into DNA/RNA and avoiding chromosomal lesions.</text>
</comment>
<dbReference type="Pfam" id="PF01725">
    <property type="entry name" value="Ham1p_like"/>
    <property type="match status" value="1"/>
</dbReference>
<evidence type="ECO:0000256" key="6">
    <source>
        <dbReference type="ARBA" id="ARBA00022842"/>
    </source>
</evidence>
<evidence type="ECO:0000313" key="12">
    <source>
        <dbReference type="EMBL" id="GAY73175.1"/>
    </source>
</evidence>
<feature type="binding site" evidence="10">
    <location>
        <position position="175"/>
    </location>
    <ligand>
        <name>substrate</name>
    </ligand>
</feature>
<feature type="binding site" evidence="10">
    <location>
        <begin position="152"/>
        <end position="155"/>
    </location>
    <ligand>
        <name>substrate</name>
    </ligand>
</feature>
<feature type="binding site" evidence="10">
    <location>
        <position position="74"/>
    </location>
    <ligand>
        <name>substrate</name>
    </ligand>
</feature>
<accession>A0A401FLC2</accession>
<dbReference type="GO" id="GO:0009117">
    <property type="term" value="P:nucleotide metabolic process"/>
    <property type="evidence" value="ECO:0007669"/>
    <property type="project" value="UniProtKB-KW"/>
</dbReference>
<dbReference type="NCBIfam" id="NF011397">
    <property type="entry name" value="PRK14822.1"/>
    <property type="match status" value="1"/>
</dbReference>
<evidence type="ECO:0000256" key="5">
    <source>
        <dbReference type="ARBA" id="ARBA00022801"/>
    </source>
</evidence>
<sequence>MDKPTEIVIASQNQHKITEIKSALAKFDVKISSLNDYSEVGQIDENGHSFEENAEIKAKAVMDVVKKPVIADDSGLVVDALNGEPGIRSARYAGDHDDDANNRKLMRELKGKDRSAYFKSVLVYLSPAGDKMVAEGIVNGRILSAARGDNGFGYDPYFLVPGSQKSMAEMTVEEKNMISHRGRAIKQLVAKLDEAWS</sequence>
<dbReference type="EC" id="3.6.1.66" evidence="10"/>
<comment type="catalytic activity">
    <reaction evidence="9 10">
        <text>XTP + H2O = XMP + diphosphate + H(+)</text>
        <dbReference type="Rhea" id="RHEA:28610"/>
        <dbReference type="ChEBI" id="CHEBI:15377"/>
        <dbReference type="ChEBI" id="CHEBI:15378"/>
        <dbReference type="ChEBI" id="CHEBI:33019"/>
        <dbReference type="ChEBI" id="CHEBI:57464"/>
        <dbReference type="ChEBI" id="CHEBI:61314"/>
        <dbReference type="EC" id="3.6.1.66"/>
    </reaction>
</comment>
<feature type="binding site" evidence="10">
    <location>
        <begin position="180"/>
        <end position="181"/>
    </location>
    <ligand>
        <name>substrate</name>
    </ligand>
</feature>
<protein>
    <recommendedName>
        <fullName evidence="10">dITP/XTP pyrophosphatase</fullName>
        <ecNumber evidence="10">3.6.1.66</ecNumber>
    </recommendedName>
    <alternativeName>
        <fullName evidence="10">Non-canonical purine NTP pyrophosphatase</fullName>
    </alternativeName>
    <alternativeName>
        <fullName evidence="10">Non-standard purine NTP pyrophosphatase</fullName>
    </alternativeName>
    <alternativeName>
        <fullName evidence="10">Nucleoside-triphosphate diphosphatase</fullName>
    </alternativeName>
    <alternativeName>
        <fullName evidence="10">Nucleoside-triphosphate pyrophosphatase</fullName>
        <shortName evidence="10">NTPase</shortName>
    </alternativeName>
</protein>
<keyword evidence="13" id="KW-1185">Reference proteome</keyword>
<evidence type="ECO:0000256" key="8">
    <source>
        <dbReference type="ARBA" id="ARBA00051875"/>
    </source>
</evidence>
<dbReference type="PANTHER" id="PTHR11067">
    <property type="entry name" value="INOSINE TRIPHOSPHATE PYROPHOSPHATASE/HAM1 PROTEIN"/>
    <property type="match status" value="1"/>
</dbReference>
<dbReference type="InterPro" id="IPR020922">
    <property type="entry name" value="dITP/XTP_pyrophosphatase"/>
</dbReference>
<dbReference type="AlphaFoldDB" id="A0A401FLC2"/>
<dbReference type="PANTHER" id="PTHR11067:SF9">
    <property type="entry name" value="INOSINE TRIPHOSPHATE PYROPHOSPHATASE"/>
    <property type="match status" value="1"/>
</dbReference>
<evidence type="ECO:0000256" key="7">
    <source>
        <dbReference type="ARBA" id="ARBA00023080"/>
    </source>
</evidence>
<dbReference type="CDD" id="cd00515">
    <property type="entry name" value="HAM1"/>
    <property type="match status" value="1"/>
</dbReference>
<evidence type="ECO:0000256" key="2">
    <source>
        <dbReference type="ARBA" id="ARBA00011738"/>
    </source>
</evidence>
<dbReference type="GO" id="GO:0046872">
    <property type="term" value="F:metal ion binding"/>
    <property type="evidence" value="ECO:0007669"/>
    <property type="project" value="UniProtKB-KW"/>
</dbReference>
<comment type="similarity">
    <text evidence="1 10 11">Belongs to the HAM1 NTPase family.</text>
</comment>
<evidence type="ECO:0000256" key="3">
    <source>
        <dbReference type="ARBA" id="ARBA00022723"/>
    </source>
</evidence>
<dbReference type="InterPro" id="IPR002637">
    <property type="entry name" value="RdgB/HAM1"/>
</dbReference>
<evidence type="ECO:0000256" key="1">
    <source>
        <dbReference type="ARBA" id="ARBA00008023"/>
    </source>
</evidence>
<feature type="binding site" evidence="10">
    <location>
        <position position="44"/>
    </location>
    <ligand>
        <name>Mg(2+)</name>
        <dbReference type="ChEBI" id="CHEBI:18420"/>
    </ligand>
</feature>
<dbReference type="InterPro" id="IPR029001">
    <property type="entry name" value="ITPase-like_fam"/>
</dbReference>
<evidence type="ECO:0000256" key="9">
    <source>
        <dbReference type="ARBA" id="ARBA00052017"/>
    </source>
</evidence>
<dbReference type="EMBL" id="BEXA01000002">
    <property type="protein sequence ID" value="GAY73175.1"/>
    <property type="molecule type" value="Genomic_DNA"/>
</dbReference>
<dbReference type="Proteomes" id="UP000286974">
    <property type="component" value="Unassembled WGS sequence"/>
</dbReference>
<comment type="caution">
    <text evidence="12">The sequence shown here is derived from an EMBL/GenBank/DDBJ whole genome shotgun (WGS) entry which is preliminary data.</text>
</comment>
<feature type="binding site" evidence="10">
    <location>
        <begin position="11"/>
        <end position="16"/>
    </location>
    <ligand>
        <name>substrate</name>
    </ligand>
</feature>
<dbReference type="Gene3D" id="3.90.950.10">
    <property type="match status" value="1"/>
</dbReference>
<dbReference type="GO" id="GO:0000166">
    <property type="term" value="F:nucleotide binding"/>
    <property type="evidence" value="ECO:0007669"/>
    <property type="project" value="UniProtKB-KW"/>
</dbReference>
<dbReference type="GO" id="GO:0005829">
    <property type="term" value="C:cytosol"/>
    <property type="evidence" value="ECO:0007669"/>
    <property type="project" value="TreeGrafter"/>
</dbReference>
<evidence type="ECO:0000256" key="10">
    <source>
        <dbReference type="HAMAP-Rule" id="MF_01405"/>
    </source>
</evidence>
<dbReference type="FunFam" id="3.90.950.10:FF:000001">
    <property type="entry name" value="dITP/XTP pyrophosphatase"/>
    <property type="match status" value="1"/>
</dbReference>
<name>A0A401FLC2_9LACO</name>
<dbReference type="RefSeq" id="WP_125008258.1">
    <property type="nucleotide sequence ID" value="NZ_BEXA01000002.1"/>
</dbReference>
<dbReference type="HAMAP" id="MF_01405">
    <property type="entry name" value="Non_canon_purine_NTPase"/>
    <property type="match status" value="1"/>
</dbReference>
<proteinExistence type="inferred from homology"/>
<gene>
    <name evidence="12" type="ORF">NBRC111893_1321</name>
</gene>
<dbReference type="SUPFAM" id="SSF52972">
    <property type="entry name" value="ITPase-like"/>
    <property type="match status" value="1"/>
</dbReference>
<evidence type="ECO:0000256" key="11">
    <source>
        <dbReference type="RuleBase" id="RU003781"/>
    </source>
</evidence>
<dbReference type="GO" id="GO:0017111">
    <property type="term" value="F:ribonucleoside triphosphate phosphatase activity"/>
    <property type="evidence" value="ECO:0007669"/>
    <property type="project" value="InterPro"/>
</dbReference>
<dbReference type="NCBIfam" id="TIGR00042">
    <property type="entry name" value="RdgB/HAM1 family non-canonical purine NTP pyrophosphatase"/>
    <property type="match status" value="1"/>
</dbReference>
<dbReference type="GO" id="GO:0036220">
    <property type="term" value="F:ITP diphosphatase activity"/>
    <property type="evidence" value="ECO:0007669"/>
    <property type="project" value="UniProtKB-UniRule"/>
</dbReference>
<keyword evidence="4 10" id="KW-0547">Nucleotide-binding</keyword>
<dbReference type="GO" id="GO:0009146">
    <property type="term" value="P:purine nucleoside triphosphate catabolic process"/>
    <property type="evidence" value="ECO:0007669"/>
    <property type="project" value="UniProtKB-UniRule"/>
</dbReference>
<keyword evidence="3 10" id="KW-0479">Metal-binding</keyword>
<keyword evidence="7 10" id="KW-0546">Nucleotide metabolism</keyword>
<comment type="catalytic activity">
    <reaction evidence="8 10">
        <text>dITP + H2O = dIMP + diphosphate + H(+)</text>
        <dbReference type="Rhea" id="RHEA:28342"/>
        <dbReference type="ChEBI" id="CHEBI:15377"/>
        <dbReference type="ChEBI" id="CHEBI:15378"/>
        <dbReference type="ChEBI" id="CHEBI:33019"/>
        <dbReference type="ChEBI" id="CHEBI:61194"/>
        <dbReference type="ChEBI" id="CHEBI:61382"/>
        <dbReference type="EC" id="3.6.1.66"/>
    </reaction>
</comment>
<dbReference type="GO" id="GO:0035870">
    <property type="term" value="F:dITP diphosphatase activity"/>
    <property type="evidence" value="ECO:0007669"/>
    <property type="project" value="UniProtKB-UniRule"/>
</dbReference>
<comment type="cofactor">
    <cofactor evidence="10">
        <name>Mg(2+)</name>
        <dbReference type="ChEBI" id="CHEBI:18420"/>
    </cofactor>
    <text evidence="10">Binds 1 Mg(2+) ion per subunit.</text>
</comment>
<reference evidence="12 13" key="1">
    <citation type="submission" date="2017-11" db="EMBL/GenBank/DDBJ databases">
        <title>Draft Genome Sequence of Lactobacillus curieae NBRC 111893 isolated from Koso, a Japanese sugar-Vegetable Fermented Beverage.</title>
        <authorList>
            <person name="Chiou T.Y."/>
            <person name="Oshima K."/>
            <person name="Suda W."/>
            <person name="Hattori M."/>
            <person name="Takahashi T."/>
        </authorList>
    </citation>
    <scope>NUCLEOTIDE SEQUENCE [LARGE SCALE GENOMIC DNA]</scope>
    <source>
        <strain evidence="12 13">NBRC111893</strain>
    </source>
</reference>
<feature type="active site" description="Proton acceptor" evidence="10">
    <location>
        <position position="73"/>
    </location>
</feature>
<evidence type="ECO:0000256" key="4">
    <source>
        <dbReference type="ARBA" id="ARBA00022741"/>
    </source>
</evidence>
<dbReference type="STRING" id="1138822.PL11_009775"/>
<comment type="catalytic activity">
    <reaction evidence="10">
        <text>ITP + H2O = IMP + diphosphate + H(+)</text>
        <dbReference type="Rhea" id="RHEA:29399"/>
        <dbReference type="ChEBI" id="CHEBI:15377"/>
        <dbReference type="ChEBI" id="CHEBI:15378"/>
        <dbReference type="ChEBI" id="CHEBI:33019"/>
        <dbReference type="ChEBI" id="CHEBI:58053"/>
        <dbReference type="ChEBI" id="CHEBI:61402"/>
        <dbReference type="EC" id="3.6.1.66"/>
    </reaction>
</comment>
<keyword evidence="5 10" id="KW-0378">Hydrolase</keyword>
<comment type="subunit">
    <text evidence="2 10">Homodimer.</text>
</comment>
<dbReference type="OrthoDB" id="9807456at2"/>
<evidence type="ECO:0000313" key="13">
    <source>
        <dbReference type="Proteomes" id="UP000286974"/>
    </source>
</evidence>
<dbReference type="GO" id="GO:0036222">
    <property type="term" value="F:XTP diphosphatase activity"/>
    <property type="evidence" value="ECO:0007669"/>
    <property type="project" value="UniProtKB-UniRule"/>
</dbReference>
<organism evidence="12 13">
    <name type="scientific">Lentilactobacillus kosonis</name>
    <dbReference type="NCBI Taxonomy" id="2810561"/>
    <lineage>
        <taxon>Bacteria</taxon>
        <taxon>Bacillati</taxon>
        <taxon>Bacillota</taxon>
        <taxon>Bacilli</taxon>
        <taxon>Lactobacillales</taxon>
        <taxon>Lactobacillaceae</taxon>
        <taxon>Lentilactobacillus</taxon>
    </lineage>
</organism>